<accession>A0A9P4HX56</accession>
<comment type="caution">
    <text evidence="1">The sequence shown here is derived from an EMBL/GenBank/DDBJ whole genome shotgun (WGS) entry which is preliminary data.</text>
</comment>
<evidence type="ECO:0000313" key="2">
    <source>
        <dbReference type="Proteomes" id="UP000799776"/>
    </source>
</evidence>
<organism evidence="1 2">
    <name type="scientific">Saccharata proteae CBS 121410</name>
    <dbReference type="NCBI Taxonomy" id="1314787"/>
    <lineage>
        <taxon>Eukaryota</taxon>
        <taxon>Fungi</taxon>
        <taxon>Dikarya</taxon>
        <taxon>Ascomycota</taxon>
        <taxon>Pezizomycotina</taxon>
        <taxon>Dothideomycetes</taxon>
        <taxon>Dothideomycetes incertae sedis</taxon>
        <taxon>Botryosphaeriales</taxon>
        <taxon>Saccharataceae</taxon>
        <taxon>Saccharata</taxon>
    </lineage>
</organism>
<evidence type="ECO:0000313" key="1">
    <source>
        <dbReference type="EMBL" id="KAF2090876.1"/>
    </source>
</evidence>
<dbReference type="AlphaFoldDB" id="A0A9P4HX56"/>
<proteinExistence type="predicted"/>
<keyword evidence="2" id="KW-1185">Reference proteome</keyword>
<dbReference type="Proteomes" id="UP000799776">
    <property type="component" value="Unassembled WGS sequence"/>
</dbReference>
<gene>
    <name evidence="1" type="ORF">K490DRAFT_53812</name>
</gene>
<reference evidence="1" key="1">
    <citation type="journal article" date="2020" name="Stud. Mycol.">
        <title>101 Dothideomycetes genomes: a test case for predicting lifestyles and emergence of pathogens.</title>
        <authorList>
            <person name="Haridas S."/>
            <person name="Albert R."/>
            <person name="Binder M."/>
            <person name="Bloem J."/>
            <person name="Labutti K."/>
            <person name="Salamov A."/>
            <person name="Andreopoulos B."/>
            <person name="Baker S."/>
            <person name="Barry K."/>
            <person name="Bills G."/>
            <person name="Bluhm B."/>
            <person name="Cannon C."/>
            <person name="Castanera R."/>
            <person name="Culley D."/>
            <person name="Daum C."/>
            <person name="Ezra D."/>
            <person name="Gonzalez J."/>
            <person name="Henrissat B."/>
            <person name="Kuo A."/>
            <person name="Liang C."/>
            <person name="Lipzen A."/>
            <person name="Lutzoni F."/>
            <person name="Magnuson J."/>
            <person name="Mondo S."/>
            <person name="Nolan M."/>
            <person name="Ohm R."/>
            <person name="Pangilinan J."/>
            <person name="Park H.-J."/>
            <person name="Ramirez L."/>
            <person name="Alfaro M."/>
            <person name="Sun H."/>
            <person name="Tritt A."/>
            <person name="Yoshinaga Y."/>
            <person name="Zwiers L.-H."/>
            <person name="Turgeon B."/>
            <person name="Goodwin S."/>
            <person name="Spatafora J."/>
            <person name="Crous P."/>
            <person name="Grigoriev I."/>
        </authorList>
    </citation>
    <scope>NUCLEOTIDE SEQUENCE</scope>
    <source>
        <strain evidence="1">CBS 121410</strain>
    </source>
</reference>
<sequence length="216" mass="24977">MEWIEQQEDSGEEKTCPYCGRPAYTRVDEASYFVHQLDKRLEEICSTAITPPQHVGAKKGRKPGTRATLGTEINYWAYIDFIGAWENLSKIYTSLPRSGLNPALFRKASDTDIFRRCLKNIEDTMEDSFSRRQEFAIIRWLSIRASEDDYGATLFLEIMEKAPLGQKIDWIHIDACIPGIVPWSIHKTDLELFFGRALAYMELHQRGMIRIPKILQ</sequence>
<protein>
    <submittedName>
        <fullName evidence="1">Uncharacterized protein</fullName>
    </submittedName>
</protein>
<name>A0A9P4HX56_9PEZI</name>
<dbReference type="EMBL" id="ML978712">
    <property type="protein sequence ID" value="KAF2090876.1"/>
    <property type="molecule type" value="Genomic_DNA"/>
</dbReference>